<keyword evidence="1" id="KW-0812">Transmembrane</keyword>
<reference evidence="2" key="3">
    <citation type="submission" date="2018-07" db="EMBL/GenBank/DDBJ databases">
        <title>WGS assembly of Glycine max.</title>
        <authorList>
            <person name="Schmutz J."/>
            <person name="Cannon S."/>
            <person name="Schlueter J."/>
            <person name="Ma J."/>
            <person name="Mitros T."/>
            <person name="Nelson W."/>
            <person name="Hyten D."/>
            <person name="Song Q."/>
            <person name="Thelen J."/>
            <person name="Cheng J."/>
            <person name="Xu D."/>
            <person name="Hellsten U."/>
            <person name="May G."/>
            <person name="Yu Y."/>
            <person name="Sakurai T."/>
            <person name="Umezawa T."/>
            <person name="Bhattacharyya M."/>
            <person name="Sandhu D."/>
            <person name="Valliyodan B."/>
            <person name="Lindquist E."/>
            <person name="Peto M."/>
            <person name="Grant D."/>
            <person name="Shu S."/>
            <person name="Goodstein D."/>
            <person name="Barry K."/>
            <person name="Futrell-Griggs M."/>
            <person name="Abernathy B."/>
            <person name="Du J."/>
            <person name="Tian Z."/>
            <person name="Zhu L."/>
            <person name="Gill N."/>
            <person name="Joshi T."/>
            <person name="Libault M."/>
            <person name="Sethuraman A."/>
            <person name="Zhang X."/>
            <person name="Shinozaki K."/>
            <person name="Nguyen H."/>
            <person name="Wing R."/>
            <person name="Cregan P."/>
            <person name="Specht J."/>
            <person name="Grimwood J."/>
            <person name="Rokhsar D."/>
            <person name="Stacey G."/>
            <person name="Shoemaker R."/>
            <person name="Jackson S."/>
        </authorList>
    </citation>
    <scope>NUCLEOTIDE SEQUENCE</scope>
    <source>
        <tissue evidence="2">Callus</tissue>
    </source>
</reference>
<reference evidence="2 3" key="1">
    <citation type="journal article" date="2010" name="Nature">
        <title>Genome sequence of the palaeopolyploid soybean.</title>
        <authorList>
            <person name="Schmutz J."/>
            <person name="Cannon S.B."/>
            <person name="Schlueter J."/>
            <person name="Ma J."/>
            <person name="Mitros T."/>
            <person name="Nelson W."/>
            <person name="Hyten D.L."/>
            <person name="Song Q."/>
            <person name="Thelen J.J."/>
            <person name="Cheng J."/>
            <person name="Xu D."/>
            <person name="Hellsten U."/>
            <person name="May G.D."/>
            <person name="Yu Y."/>
            <person name="Sakurai T."/>
            <person name="Umezawa T."/>
            <person name="Bhattacharyya M.K."/>
            <person name="Sandhu D."/>
            <person name="Valliyodan B."/>
            <person name="Lindquist E."/>
            <person name="Peto M."/>
            <person name="Grant D."/>
            <person name="Shu S."/>
            <person name="Goodstein D."/>
            <person name="Barry K."/>
            <person name="Futrell-Griggs M."/>
            <person name="Abernathy B."/>
            <person name="Du J."/>
            <person name="Tian Z."/>
            <person name="Zhu L."/>
            <person name="Gill N."/>
            <person name="Joshi T."/>
            <person name="Libault M."/>
            <person name="Sethuraman A."/>
            <person name="Zhang X.-C."/>
            <person name="Shinozaki K."/>
            <person name="Nguyen H.T."/>
            <person name="Wing R.A."/>
            <person name="Cregan P."/>
            <person name="Specht J."/>
            <person name="Grimwood J."/>
            <person name="Rokhsar D."/>
            <person name="Stacey G."/>
            <person name="Shoemaker R.C."/>
            <person name="Jackson S.A."/>
        </authorList>
    </citation>
    <scope>NUCLEOTIDE SEQUENCE</scope>
    <source>
        <strain evidence="3">cv. Williams 82</strain>
        <tissue evidence="2">Callus</tissue>
    </source>
</reference>
<sequence length="78" mass="9208">MQSCFFCTPIIYDFKNEAIQVAFVVVVETPKEGKVKVDINGKHKVLFFYTFGIYISLLYFLYVYFSYDSKHRVLLKFG</sequence>
<dbReference type="EMBL" id="CM000844">
    <property type="protein sequence ID" value="KRH29728.1"/>
    <property type="molecule type" value="Genomic_DNA"/>
</dbReference>
<evidence type="ECO:0000313" key="3">
    <source>
        <dbReference type="EnsemblPlants" id="KRH29728"/>
    </source>
</evidence>
<proteinExistence type="predicted"/>
<gene>
    <name evidence="2" type="ORF">GLYMA_11G134600</name>
</gene>
<protein>
    <submittedName>
        <fullName evidence="2 3">Uncharacterized protein</fullName>
    </submittedName>
</protein>
<reference evidence="3" key="2">
    <citation type="submission" date="2018-02" db="UniProtKB">
        <authorList>
            <consortium name="EnsemblPlants"/>
        </authorList>
    </citation>
    <scope>IDENTIFICATION</scope>
    <source>
        <strain evidence="3">Williams 82</strain>
    </source>
</reference>
<keyword evidence="4" id="KW-1185">Reference proteome</keyword>
<keyword evidence="1" id="KW-0472">Membrane</keyword>
<dbReference type="Proteomes" id="UP000008827">
    <property type="component" value="Chromosome 11"/>
</dbReference>
<dbReference type="InParanoid" id="A0A0R0HGP8"/>
<accession>A0A0R0HGP8</accession>
<evidence type="ECO:0000313" key="4">
    <source>
        <dbReference type="Proteomes" id="UP000008827"/>
    </source>
</evidence>
<keyword evidence="1" id="KW-1133">Transmembrane helix</keyword>
<feature type="transmembrane region" description="Helical" evidence="1">
    <location>
        <begin position="46"/>
        <end position="67"/>
    </location>
</feature>
<organism evidence="2">
    <name type="scientific">Glycine max</name>
    <name type="common">Soybean</name>
    <name type="synonym">Glycine hispida</name>
    <dbReference type="NCBI Taxonomy" id="3847"/>
    <lineage>
        <taxon>Eukaryota</taxon>
        <taxon>Viridiplantae</taxon>
        <taxon>Streptophyta</taxon>
        <taxon>Embryophyta</taxon>
        <taxon>Tracheophyta</taxon>
        <taxon>Spermatophyta</taxon>
        <taxon>Magnoliopsida</taxon>
        <taxon>eudicotyledons</taxon>
        <taxon>Gunneridae</taxon>
        <taxon>Pentapetalae</taxon>
        <taxon>rosids</taxon>
        <taxon>fabids</taxon>
        <taxon>Fabales</taxon>
        <taxon>Fabaceae</taxon>
        <taxon>Papilionoideae</taxon>
        <taxon>50 kb inversion clade</taxon>
        <taxon>NPAAA clade</taxon>
        <taxon>indigoferoid/millettioid clade</taxon>
        <taxon>Phaseoleae</taxon>
        <taxon>Glycine</taxon>
        <taxon>Glycine subgen. Soja</taxon>
    </lineage>
</organism>
<dbReference type="Gramene" id="KRH29728">
    <property type="protein sequence ID" value="KRH29728"/>
    <property type="gene ID" value="GLYMA_11G134600"/>
</dbReference>
<dbReference type="AlphaFoldDB" id="A0A0R0HGP8"/>
<evidence type="ECO:0000256" key="1">
    <source>
        <dbReference type="SAM" id="Phobius"/>
    </source>
</evidence>
<name>A0A0R0HGP8_SOYBN</name>
<dbReference type="EnsemblPlants" id="KRH29728">
    <property type="protein sequence ID" value="KRH29728"/>
    <property type="gene ID" value="GLYMA_11G134600"/>
</dbReference>
<evidence type="ECO:0000313" key="2">
    <source>
        <dbReference type="EMBL" id="KRH29728.1"/>
    </source>
</evidence>